<feature type="region of interest" description="Disordered" evidence="3">
    <location>
        <begin position="1344"/>
        <end position="1364"/>
    </location>
</feature>
<evidence type="ECO:0000313" key="5">
    <source>
        <dbReference type="EMBL" id="KAL3815533.1"/>
    </source>
</evidence>
<dbReference type="InterPro" id="IPR035999">
    <property type="entry name" value="Sec7_dom_sf"/>
</dbReference>
<dbReference type="SUPFAM" id="SSF48425">
    <property type="entry name" value="Sec7 domain"/>
    <property type="match status" value="1"/>
</dbReference>
<proteinExistence type="predicted"/>
<dbReference type="InterPro" id="IPR015403">
    <property type="entry name" value="Mon2/Sec7/BIG1-like_HDS"/>
</dbReference>
<feature type="region of interest" description="Disordered" evidence="3">
    <location>
        <begin position="158"/>
        <end position="183"/>
    </location>
</feature>
<keyword evidence="2" id="KW-0963">Cytoplasm</keyword>
<feature type="region of interest" description="Disordered" evidence="3">
    <location>
        <begin position="479"/>
        <end position="508"/>
    </location>
</feature>
<dbReference type="Pfam" id="PF12783">
    <property type="entry name" value="Sec7-like_HUS"/>
    <property type="match status" value="1"/>
</dbReference>
<dbReference type="InterPro" id="IPR032691">
    <property type="entry name" value="Mon2/Sec7/BIG1-like_HUS"/>
</dbReference>
<feature type="region of interest" description="Disordered" evidence="3">
    <location>
        <begin position="206"/>
        <end position="248"/>
    </location>
</feature>
<sequence length="2218" mass="242772">MASSSTVTVVGVDPVSLDEAAATGTTTHGNMQRTQHRSLITIVHAKTLALARTVQKYPRKHRDLSTNGVLGDAVEALEDFKDVEWPPRRAEMEVVLERVPSWLGGGGSRSSNSSTSVEVVEEDEGQKKSDMEVQDRAISKLEQELEWKLTLSKNDKNAAADDVGKDDDAASGSVDDATLDKEWEDANVNVDDGAGNLDQEILIARDCGNEKGQERESPSSKDGEESVRENDVPSSTTEDEDKDNIIDEDDLTKVAAIKRFDDIVDKDKPMETPISPVRGNANSKSRYNSTSPRVDAAAMEPMHPAVITTLHAMCTVISSESKTFKMAESALECISILTNGRYVSGVAGGRVKLEVHQKGGDSVVAQQQLGQNIAPGHDGRDGGLSFLGYVVESITRASDLSSEAVQGAMAKALLAIMTCPKCGVHEAAMLQAVRSTFHVYLVGKSPSGKELARRTLVDMLKCVFMRMEAYDMVNKSCKSSSDVGGDAKKEATISQSTKNGEDSSGSATTAVTNITAEEMDAGSTSVGIFASQYHTDSYLLFRALCKLSSKTLPGDENVAMATNPTSAVGSSMAGSFFSSTPIVDPLALNSKILSLELILAVFEHCGDAFRNGEKFVYAVQSYLCVSLLKNCMSNQTVVAHLSLKIFLLLVRKFKTHLKDEIEVFVANIFLRVLESPNSPFEQKVLVLEALRALCADPQMLTQLFLNYDCDFNAVNLYKDIVHHVTRISAKACAPKSTVGNSNTTKKSVDQELDLSRAGLEVLVVILRSFLKSLGLPGGDDVFDESDGSSSMSLLRQSLKIDLGDGATTSKNDTESQASSHKRSETSLDHIDSSESRLDCGSLGDVAGLIVDAFDKKRSKEQNFEIGRVKFKLSFKDGLKFFIENGVVELDAKDVARFLYENSEELDKTQIGEVLGKEIDAAFVKGEDVDADKGGSGFYLRVLYHYVDKMEFTGLMFDDAIRIFLSGFRLPGEAQKIDRIMEKFAERFTSQNESVFPSPDTAFILGFSVIMLNTDLHNPSIKPERRMTMESFIRNNKGIADGGDLPEEFLAGIFNRIKAKPFSLKEDDEAREKVSKESTRDIFDSLFVFEGPTIFGSSAEEKRREKFRKEREEMMTASEQLFKKRPPDKYYSRKLTHGSSNQLTDSVSPSDVVKPMFDVTWGPLIGTLSQVLESSSNETSIALCLSGFVYSIRISSHSGMSLARNTFVNSLAKFTTLGSIKEMKRKNIECIRTLLSIAIIDGEYLGESWSPILQCISQLGRLHLFASGLDSQDQFLQSDSHQATKISDAARGMEESNGKVVLAAINEVLIDKVFSSSITLSARGIVSFIDQLIDVSEAEISGDTKKGISGVSSSSSTTGQGGSVHGIDGPRVFSLQRLVEVADYNMAIRPRLTWSQIWEKMGNHFAKVGCNANAMVSMFAIDALRQLSLKFLEKPELTDFNFQRLFLKPFLLIMKNPVSREDVRELVLRCVDNIIRMLAHNLRSGWKIFFSILMLSSSDPSVKINTLGLAILQRLLDDHLDDLCPSGTDGPVTDEGVDRSEATLSSSERSTRNANADDFVWLCRASLSFVQIEESESPLPIGLSMRALCHTACYADLIAGKKILPPVSGCQHGDPMAPGFTYEGLTIEESLEMAIWRPLLDGLASGMSSPASSISGGVGCLVQRGSATALRAILLRHGKLFSVSQWSAILSNVILPAAQLGAESDSSPVSKIMSESPSVSSLDFLGEPLMLPPACDDEGLQKFAAMTQSDESSPSRPLGVAELLVEASFADLRHGGDGNLSNAHSLKTKDVEKRFVHLQPFPDSWIATTAPIVLGMLSDILYSLLLDLGKEGREVLWPILTSQLGRWSVGLSPKQYEMAAADGSTDYDIFVAVNEWQPCEALVRISCKEWSRLFLRVLDSVPKLNKLEGQAWLKILSRSLSATMIINIELEEKLRKNIVDAKLAALGIKNKNEDADIYGDRVVPNVNYLGLLPILKTRCIASHCLQQYLSTHIKRFAALAAEDEISYILDALNQSRLACTVARKDGDLAHAFQEEFMNRFGGGDGVEEVEAALQGTSGGSGHRGSSHMFFLTQEASSTKASILLLSLLYCGRVSDDDEVKDLWDAEAYSEPLLMKSVEDVLNEFLISEEHERLLIDPNVWKNASESGSQVAFYCTSFAGVVVIILKMILKLNVEKFSRHFQCLFPILCSLVRVQSGEIRHLVSDIFSKQIGPMILPGSE</sequence>
<dbReference type="SMART" id="SM00222">
    <property type="entry name" value="Sec7"/>
    <property type="match status" value="1"/>
</dbReference>
<feature type="compositionally biased region" description="Polar residues" evidence="3">
    <location>
        <begin position="806"/>
        <end position="818"/>
    </location>
</feature>
<dbReference type="FunFam" id="1.10.1000.11:FF:000002">
    <property type="entry name" value="Cytohesin 1"/>
    <property type="match status" value="1"/>
</dbReference>
<feature type="compositionally biased region" description="Basic and acidic residues" evidence="3">
    <location>
        <begin position="125"/>
        <end position="135"/>
    </location>
</feature>
<feature type="region of interest" description="Disordered" evidence="3">
    <location>
        <begin position="804"/>
        <end position="835"/>
    </location>
</feature>
<dbReference type="Gene3D" id="1.10.1000.11">
    <property type="entry name" value="Arf Nucleotide-binding Site Opener,domain 2"/>
    <property type="match status" value="1"/>
</dbReference>
<feature type="compositionally biased region" description="Polar residues" evidence="3">
    <location>
        <begin position="492"/>
        <end position="508"/>
    </location>
</feature>
<dbReference type="PANTHER" id="PTHR10663">
    <property type="entry name" value="GUANYL-NUCLEOTIDE EXCHANGE FACTOR"/>
    <property type="match status" value="1"/>
</dbReference>
<dbReference type="PROSITE" id="PS50190">
    <property type="entry name" value="SEC7"/>
    <property type="match status" value="1"/>
</dbReference>
<feature type="compositionally biased region" description="Basic and acidic residues" evidence="3">
    <location>
        <begin position="821"/>
        <end position="835"/>
    </location>
</feature>
<dbReference type="InterPro" id="IPR023394">
    <property type="entry name" value="Sec7_C_sf"/>
</dbReference>
<feature type="compositionally biased region" description="Low complexity" evidence="3">
    <location>
        <begin position="109"/>
        <end position="118"/>
    </location>
</feature>
<organism evidence="5 6">
    <name type="scientific">Cyclostephanos tholiformis</name>
    <dbReference type="NCBI Taxonomy" id="382380"/>
    <lineage>
        <taxon>Eukaryota</taxon>
        <taxon>Sar</taxon>
        <taxon>Stramenopiles</taxon>
        <taxon>Ochrophyta</taxon>
        <taxon>Bacillariophyta</taxon>
        <taxon>Coscinodiscophyceae</taxon>
        <taxon>Thalassiosirophycidae</taxon>
        <taxon>Stephanodiscales</taxon>
        <taxon>Stephanodiscaceae</taxon>
        <taxon>Cyclostephanos</taxon>
    </lineage>
</organism>
<evidence type="ECO:0000256" key="1">
    <source>
        <dbReference type="ARBA" id="ARBA00004496"/>
    </source>
</evidence>
<evidence type="ECO:0000313" key="6">
    <source>
        <dbReference type="Proteomes" id="UP001530377"/>
    </source>
</evidence>
<evidence type="ECO:0000256" key="3">
    <source>
        <dbReference type="SAM" id="MobiDB-lite"/>
    </source>
</evidence>
<gene>
    <name evidence="5" type="ORF">ACHAXA_004178</name>
</gene>
<reference evidence="5 6" key="1">
    <citation type="submission" date="2024-10" db="EMBL/GenBank/DDBJ databases">
        <title>Updated reference genomes for cyclostephanoid diatoms.</title>
        <authorList>
            <person name="Roberts W.R."/>
            <person name="Alverson A.J."/>
        </authorList>
    </citation>
    <scope>NUCLEOTIDE SEQUENCE [LARGE SCALE GENOMIC DNA]</scope>
    <source>
        <strain evidence="5 6">AJA228-03</strain>
    </source>
</reference>
<comment type="subcellular location">
    <subcellularLocation>
        <location evidence="1">Cytoplasm</location>
    </subcellularLocation>
</comment>
<evidence type="ECO:0000259" key="4">
    <source>
        <dbReference type="PROSITE" id="PS50190"/>
    </source>
</evidence>
<dbReference type="GO" id="GO:0005737">
    <property type="term" value="C:cytoplasm"/>
    <property type="evidence" value="ECO:0007669"/>
    <property type="project" value="UniProtKB-SubCell"/>
</dbReference>
<dbReference type="SUPFAM" id="SSF48371">
    <property type="entry name" value="ARM repeat"/>
    <property type="match status" value="1"/>
</dbReference>
<feature type="compositionally biased region" description="Basic and acidic residues" evidence="3">
    <location>
        <begin position="207"/>
        <end position="231"/>
    </location>
</feature>
<feature type="region of interest" description="Disordered" evidence="3">
    <location>
        <begin position="101"/>
        <end position="135"/>
    </location>
</feature>
<feature type="compositionally biased region" description="Polar residues" evidence="3">
    <location>
        <begin position="280"/>
        <end position="289"/>
    </location>
</feature>
<dbReference type="Gene3D" id="1.10.220.20">
    <property type="match status" value="1"/>
</dbReference>
<dbReference type="InterPro" id="IPR018247">
    <property type="entry name" value="EF_Hand_1_Ca_BS"/>
</dbReference>
<feature type="domain" description="SEC7" evidence="4">
    <location>
        <begin position="852"/>
        <end position="1059"/>
    </location>
</feature>
<dbReference type="EMBL" id="JALLPB020000194">
    <property type="protein sequence ID" value="KAL3815533.1"/>
    <property type="molecule type" value="Genomic_DNA"/>
</dbReference>
<name>A0ABD3RRL8_9STRA</name>
<accession>A0ABD3RRL8</accession>
<dbReference type="InterPro" id="IPR000904">
    <property type="entry name" value="Sec7_dom"/>
</dbReference>
<dbReference type="InterPro" id="IPR016024">
    <property type="entry name" value="ARM-type_fold"/>
</dbReference>
<comment type="caution">
    <text evidence="5">The sequence shown here is derived from an EMBL/GenBank/DDBJ whole genome shotgun (WGS) entry which is preliminary data.</text>
</comment>
<feature type="region of interest" description="Disordered" evidence="3">
    <location>
        <begin position="267"/>
        <end position="289"/>
    </location>
</feature>
<protein>
    <recommendedName>
        <fullName evidence="4">SEC7 domain-containing protein</fullName>
    </recommendedName>
</protein>
<feature type="region of interest" description="Disordered" evidence="3">
    <location>
        <begin position="1526"/>
        <end position="1549"/>
    </location>
</feature>
<dbReference type="InterPro" id="IPR046455">
    <property type="entry name" value="Sec7/BIG1-like_C"/>
</dbReference>
<evidence type="ECO:0000256" key="2">
    <source>
        <dbReference type="ARBA" id="ARBA00022490"/>
    </source>
</evidence>
<dbReference type="Pfam" id="PF01369">
    <property type="entry name" value="Sec7"/>
    <property type="match status" value="1"/>
</dbReference>
<dbReference type="Pfam" id="PF20252">
    <property type="entry name" value="BIG2_C"/>
    <property type="match status" value="1"/>
</dbReference>
<dbReference type="Pfam" id="PF09324">
    <property type="entry name" value="Sec7-like_HDS"/>
    <property type="match status" value="1"/>
</dbReference>
<dbReference type="PANTHER" id="PTHR10663:SF375">
    <property type="entry name" value="LD29171P"/>
    <property type="match status" value="1"/>
</dbReference>
<feature type="compositionally biased region" description="Low complexity" evidence="3">
    <location>
        <begin position="1346"/>
        <end position="1357"/>
    </location>
</feature>
<dbReference type="CDD" id="cd00171">
    <property type="entry name" value="Sec7"/>
    <property type="match status" value="1"/>
</dbReference>
<dbReference type="PROSITE" id="PS00018">
    <property type="entry name" value="EF_HAND_1"/>
    <property type="match status" value="1"/>
</dbReference>
<feature type="compositionally biased region" description="Acidic residues" evidence="3">
    <location>
        <begin position="237"/>
        <end position="248"/>
    </location>
</feature>
<dbReference type="Proteomes" id="UP001530377">
    <property type="component" value="Unassembled WGS sequence"/>
</dbReference>
<keyword evidence="6" id="KW-1185">Reference proteome</keyword>
<feature type="compositionally biased region" description="Basic and acidic residues" evidence="3">
    <location>
        <begin position="158"/>
        <end position="168"/>
    </location>
</feature>